<dbReference type="PROSITE" id="PS52050">
    <property type="entry name" value="WYL"/>
    <property type="match status" value="1"/>
</dbReference>
<dbReference type="Pfam" id="PF13280">
    <property type="entry name" value="WYL"/>
    <property type="match status" value="1"/>
</dbReference>
<dbReference type="InterPro" id="IPR051534">
    <property type="entry name" value="CBASS_pafABC_assoc_protein"/>
</dbReference>
<sequence>MRRADRLFRIIQVLRRRRRPVTANEIAEELEASPRTIYRDIAQLMADRVPIRGEAGIGYVLDGGFDMPPLMLTADEIEAVMLGAQWVMGRGDPALKRAASDLVAKIGAVIPEHLRPVLMEPAGAAPPALSDIREDVIDMARVRTAIRAQGKIRLVYRDEKGAETARVIWPIAVSYWERVRLIVAWCELRRGFRHFRTDRIASYEFLETRYAPPRARLKAQWHKELLAQQTRRPDAPT</sequence>
<protein>
    <submittedName>
        <fullName evidence="3">YafY family protein</fullName>
    </submittedName>
</protein>
<evidence type="ECO:0000259" key="1">
    <source>
        <dbReference type="Pfam" id="PF08279"/>
    </source>
</evidence>
<dbReference type="InterPro" id="IPR013196">
    <property type="entry name" value="HTH_11"/>
</dbReference>
<comment type="caution">
    <text evidence="3">The sequence shown here is derived from an EMBL/GenBank/DDBJ whole genome shotgun (WGS) entry which is preliminary data.</text>
</comment>
<dbReference type="Proteomes" id="UP001499951">
    <property type="component" value="Unassembled WGS sequence"/>
</dbReference>
<dbReference type="PANTHER" id="PTHR34580:SF3">
    <property type="entry name" value="PROTEIN PAFB"/>
    <property type="match status" value="1"/>
</dbReference>
<organism evidence="3 4">
    <name type="scientific">Rhizomicrobium electricum</name>
    <dbReference type="NCBI Taxonomy" id="480070"/>
    <lineage>
        <taxon>Bacteria</taxon>
        <taxon>Pseudomonadati</taxon>
        <taxon>Pseudomonadota</taxon>
        <taxon>Alphaproteobacteria</taxon>
        <taxon>Micropepsales</taxon>
        <taxon>Micropepsaceae</taxon>
        <taxon>Rhizomicrobium</taxon>
    </lineage>
</organism>
<evidence type="ECO:0000313" key="3">
    <source>
        <dbReference type="EMBL" id="GAA0567222.1"/>
    </source>
</evidence>
<dbReference type="SUPFAM" id="SSF46785">
    <property type="entry name" value="Winged helix' DNA-binding domain"/>
    <property type="match status" value="1"/>
</dbReference>
<keyword evidence="4" id="KW-1185">Reference proteome</keyword>
<dbReference type="InterPro" id="IPR026881">
    <property type="entry name" value="WYL_dom"/>
</dbReference>
<dbReference type="Gene3D" id="1.10.10.10">
    <property type="entry name" value="Winged helix-like DNA-binding domain superfamily/Winged helix DNA-binding domain"/>
    <property type="match status" value="1"/>
</dbReference>
<accession>A0ABN1EJ02</accession>
<gene>
    <name evidence="3" type="ORF">GCM10008942_14680</name>
</gene>
<feature type="domain" description="Helix-turn-helix type 11" evidence="1">
    <location>
        <begin position="6"/>
        <end position="59"/>
    </location>
</feature>
<dbReference type="Pfam" id="PF08279">
    <property type="entry name" value="HTH_11"/>
    <property type="match status" value="1"/>
</dbReference>
<dbReference type="InterPro" id="IPR036390">
    <property type="entry name" value="WH_DNA-bd_sf"/>
</dbReference>
<evidence type="ECO:0000259" key="2">
    <source>
        <dbReference type="Pfam" id="PF13280"/>
    </source>
</evidence>
<reference evidence="3 4" key="1">
    <citation type="journal article" date="2019" name="Int. J. Syst. Evol. Microbiol.">
        <title>The Global Catalogue of Microorganisms (GCM) 10K type strain sequencing project: providing services to taxonomists for standard genome sequencing and annotation.</title>
        <authorList>
            <consortium name="The Broad Institute Genomics Platform"/>
            <consortium name="The Broad Institute Genome Sequencing Center for Infectious Disease"/>
            <person name="Wu L."/>
            <person name="Ma J."/>
        </authorList>
    </citation>
    <scope>NUCLEOTIDE SEQUENCE [LARGE SCALE GENOMIC DNA]</scope>
    <source>
        <strain evidence="3 4">JCM 15089</strain>
    </source>
</reference>
<evidence type="ECO:0000313" key="4">
    <source>
        <dbReference type="Proteomes" id="UP001499951"/>
    </source>
</evidence>
<dbReference type="InterPro" id="IPR036388">
    <property type="entry name" value="WH-like_DNA-bd_sf"/>
</dbReference>
<dbReference type="RefSeq" id="WP_166932994.1">
    <property type="nucleotide sequence ID" value="NZ_BAAADD010000003.1"/>
</dbReference>
<name>A0ABN1EJ02_9PROT</name>
<proteinExistence type="predicted"/>
<feature type="domain" description="WYL" evidence="2">
    <location>
        <begin position="140"/>
        <end position="204"/>
    </location>
</feature>
<dbReference type="PANTHER" id="PTHR34580">
    <property type="match status" value="1"/>
</dbReference>
<dbReference type="EMBL" id="BAAADD010000003">
    <property type="protein sequence ID" value="GAA0567222.1"/>
    <property type="molecule type" value="Genomic_DNA"/>
</dbReference>